<dbReference type="eggNOG" id="KOG2614">
    <property type="taxonomic scope" value="Eukaryota"/>
</dbReference>
<reference evidence="3" key="1">
    <citation type="journal article" date="2014" name="Nat. Genet.">
        <title>A reference genome for common bean and genome-wide analysis of dual domestications.</title>
        <authorList>
            <person name="Schmutz J."/>
            <person name="McClean P.E."/>
            <person name="Mamidi S."/>
            <person name="Wu G.A."/>
            <person name="Cannon S.B."/>
            <person name="Grimwood J."/>
            <person name="Jenkins J."/>
            <person name="Shu S."/>
            <person name="Song Q."/>
            <person name="Chavarro C."/>
            <person name="Torres-Torres M."/>
            <person name="Geffroy V."/>
            <person name="Moghaddam S.M."/>
            <person name="Gao D."/>
            <person name="Abernathy B."/>
            <person name="Barry K."/>
            <person name="Blair M."/>
            <person name="Brick M.A."/>
            <person name="Chovatia M."/>
            <person name="Gepts P."/>
            <person name="Goodstein D.M."/>
            <person name="Gonzales M."/>
            <person name="Hellsten U."/>
            <person name="Hyten D.L."/>
            <person name="Jia G."/>
            <person name="Kelly J.D."/>
            <person name="Kudrna D."/>
            <person name="Lee R."/>
            <person name="Richard M.M."/>
            <person name="Miklas P.N."/>
            <person name="Osorno J.M."/>
            <person name="Rodrigues J."/>
            <person name="Thareau V."/>
            <person name="Urrea C.A."/>
            <person name="Wang M."/>
            <person name="Yu Y."/>
            <person name="Zhang M."/>
            <person name="Wing R.A."/>
            <person name="Cregan P.B."/>
            <person name="Rokhsar D.S."/>
            <person name="Jackson S.A."/>
        </authorList>
    </citation>
    <scope>NUCLEOTIDE SEQUENCE [LARGE SCALE GENOMIC DNA]</scope>
    <source>
        <strain evidence="3">cv. G19833</strain>
    </source>
</reference>
<dbReference type="Gene3D" id="3.30.9.60">
    <property type="match status" value="1"/>
</dbReference>
<dbReference type="EMBL" id="CM002288">
    <property type="protein sequence ID" value="ESW33233.1"/>
    <property type="molecule type" value="Genomic_DNA"/>
</dbReference>
<dbReference type="SUPFAM" id="SSF51905">
    <property type="entry name" value="FAD/NAD(P)-binding domain"/>
    <property type="match status" value="1"/>
</dbReference>
<keyword evidence="3" id="KW-1185">Reference proteome</keyword>
<dbReference type="InterPro" id="IPR053212">
    <property type="entry name" value="DHP_3-monooxygenase"/>
</dbReference>
<name>V7CV39_PHAVU</name>
<dbReference type="SUPFAM" id="SSF54373">
    <property type="entry name" value="FAD-linked reductases, C-terminal domain"/>
    <property type="match status" value="1"/>
</dbReference>
<dbReference type="InterPro" id="IPR054707">
    <property type="entry name" value="DhpH_subs-bd"/>
</dbReference>
<dbReference type="Proteomes" id="UP000000226">
    <property type="component" value="Chromosome 1"/>
</dbReference>
<dbReference type="OrthoDB" id="16820at2759"/>
<dbReference type="Gramene" id="ESW33233">
    <property type="protein sequence ID" value="ESW33233"/>
    <property type="gene ID" value="PHAVU_001G053700g"/>
</dbReference>
<dbReference type="PANTHER" id="PTHR47469:SF2">
    <property type="entry name" value="OS06G0597600 PROTEIN"/>
    <property type="match status" value="1"/>
</dbReference>
<dbReference type="Pfam" id="PF22607">
    <property type="entry name" value="FAD_binding-like"/>
    <property type="match status" value="1"/>
</dbReference>
<organism evidence="2 3">
    <name type="scientific">Phaseolus vulgaris</name>
    <name type="common">Kidney bean</name>
    <name type="synonym">French bean</name>
    <dbReference type="NCBI Taxonomy" id="3885"/>
    <lineage>
        <taxon>Eukaryota</taxon>
        <taxon>Viridiplantae</taxon>
        <taxon>Streptophyta</taxon>
        <taxon>Embryophyta</taxon>
        <taxon>Tracheophyta</taxon>
        <taxon>Spermatophyta</taxon>
        <taxon>Magnoliopsida</taxon>
        <taxon>eudicotyledons</taxon>
        <taxon>Gunneridae</taxon>
        <taxon>Pentapetalae</taxon>
        <taxon>rosids</taxon>
        <taxon>fabids</taxon>
        <taxon>Fabales</taxon>
        <taxon>Fabaceae</taxon>
        <taxon>Papilionoideae</taxon>
        <taxon>50 kb inversion clade</taxon>
        <taxon>NPAAA clade</taxon>
        <taxon>indigoferoid/millettioid clade</taxon>
        <taxon>Phaseoleae</taxon>
        <taxon>Phaseolus</taxon>
    </lineage>
</organism>
<protein>
    <recommendedName>
        <fullName evidence="1">2,6-dihydroxypyridine 3-monooxygenase substrate binding domain-containing protein</fullName>
    </recommendedName>
</protein>
<evidence type="ECO:0000259" key="1">
    <source>
        <dbReference type="Pfam" id="PF22607"/>
    </source>
</evidence>
<dbReference type="Pfam" id="PF13450">
    <property type="entry name" value="NAD_binding_8"/>
    <property type="match status" value="1"/>
</dbReference>
<dbReference type="SMR" id="V7CV39"/>
<evidence type="ECO:0000313" key="3">
    <source>
        <dbReference type="Proteomes" id="UP000000226"/>
    </source>
</evidence>
<dbReference type="AlphaFoldDB" id="V7CV39"/>
<proteinExistence type="predicted"/>
<dbReference type="STRING" id="3885.V7CV39"/>
<dbReference type="PROSITE" id="PS51257">
    <property type="entry name" value="PROKAR_LIPOPROTEIN"/>
    <property type="match status" value="1"/>
</dbReference>
<accession>V7CV39</accession>
<dbReference type="Gene3D" id="3.50.50.60">
    <property type="entry name" value="FAD/NAD(P)-binding domain"/>
    <property type="match status" value="1"/>
</dbReference>
<gene>
    <name evidence="2" type="ORF">PHAVU_001G053700g</name>
</gene>
<feature type="domain" description="2,6-dihydroxypyridine 3-monooxygenase substrate binding" evidence="1">
    <location>
        <begin position="187"/>
        <end position="301"/>
    </location>
</feature>
<dbReference type="OMA" id="HERNRAT"/>
<dbReference type="PANTHER" id="PTHR47469">
    <property type="entry name" value="MONOOXYGENASE-LIKE"/>
    <property type="match status" value="1"/>
</dbReference>
<dbReference type="InterPro" id="IPR036188">
    <property type="entry name" value="FAD/NAD-bd_sf"/>
</dbReference>
<sequence>MDGEGKRGKAVIVGGSIAGISCAHALTLAGWDVLVLEKTPSSPTGSPTGAGLGLNSFSQQIIQSWLPHSQQLLHNTTIPLTIDQNHVTDSEKKVHCALTRDESFNFRAAHWADLHGLLYTALPSDIFLWGHLFLSFHVVDGKGSVIVKAKVLETGKVVEIAGDLLVAADGCLSSIRQKYLPDFKLRYSGYCAWRGVLDFSKIENSETITGIRKAYPDLGKCLYFDLASGTHTGLYELPNKRLNWIWYVNQPEAEVKGTSVTMKVNSDMIQKMQQEAEKVLIPELAKVIKETREPFLNFIYDSDPLEKIFWDNVVLVGDAPLLTVLEAQTCPY</sequence>
<evidence type="ECO:0000313" key="2">
    <source>
        <dbReference type="EMBL" id="ESW33233.1"/>
    </source>
</evidence>